<evidence type="ECO:0000256" key="5">
    <source>
        <dbReference type="SAM" id="MobiDB-lite"/>
    </source>
</evidence>
<keyword evidence="6" id="KW-0472">Membrane</keyword>
<feature type="compositionally biased region" description="Basic and acidic residues" evidence="5">
    <location>
        <begin position="461"/>
        <end position="477"/>
    </location>
</feature>
<feature type="compositionally biased region" description="Polar residues" evidence="5">
    <location>
        <begin position="330"/>
        <end position="343"/>
    </location>
</feature>
<dbReference type="GO" id="GO:0003723">
    <property type="term" value="F:RNA binding"/>
    <property type="evidence" value="ECO:0007669"/>
    <property type="project" value="TreeGrafter"/>
</dbReference>
<accession>A0A4W5MDJ7</accession>
<feature type="compositionally biased region" description="Low complexity" evidence="5">
    <location>
        <begin position="810"/>
        <end position="821"/>
    </location>
</feature>
<protein>
    <recommendedName>
        <fullName evidence="7">RING-type domain-containing protein</fullName>
    </recommendedName>
</protein>
<feature type="compositionally biased region" description="Basic and acidic residues" evidence="5">
    <location>
        <begin position="402"/>
        <end position="421"/>
    </location>
</feature>
<evidence type="ECO:0000256" key="4">
    <source>
        <dbReference type="PROSITE-ProRule" id="PRU00175"/>
    </source>
</evidence>
<dbReference type="InterPro" id="IPR017907">
    <property type="entry name" value="Znf_RING_CS"/>
</dbReference>
<evidence type="ECO:0000256" key="2">
    <source>
        <dbReference type="ARBA" id="ARBA00022771"/>
    </source>
</evidence>
<dbReference type="InterPro" id="IPR001841">
    <property type="entry name" value="Znf_RING"/>
</dbReference>
<dbReference type="PROSITE" id="PS50089">
    <property type="entry name" value="ZF_RING_2"/>
    <property type="match status" value="1"/>
</dbReference>
<feature type="compositionally biased region" description="Basic and acidic residues" evidence="5">
    <location>
        <begin position="771"/>
        <end position="783"/>
    </location>
</feature>
<dbReference type="GO" id="GO:0000245">
    <property type="term" value="P:spliceosomal complex assembly"/>
    <property type="evidence" value="ECO:0007669"/>
    <property type="project" value="TreeGrafter"/>
</dbReference>
<feature type="compositionally biased region" description="Basic and acidic residues" evidence="5">
    <location>
        <begin position="567"/>
        <end position="595"/>
    </location>
</feature>
<sequence>MTGESGNEGDTEPEEAERCPICLGALGRCVLAMPDSCCHLFCLSCLLRWAELQAVPSCPVDRQPFNVVYKRDAVLGCVTVSRGFATGSTLCFTIYKWHVMKLDKLHHSFCHYAGRIYVLSRKVTVSCLATLSYIVAVSYFFGIISIVCGLCSTLASGVQFCEGTKIKPLICRLCLILCCVRPLLIFQGRVCAVTCPKGEEKKGTCGSGSKGPSKQTEALTTRRSGRHSRAEEQAPTRDPASSQSHSSDSDTSTNPPTKAGKSTAAAGKRKGKRAAQQKPSAKRKAPARKKVSKVVLSSPSGSEEEEEAKEEEELEQQRKEVEEREPLSDTAVSPQAVQRTSSPTEEEGHPEPSACDAPKDTEDQPCEDDLSEEEKVGKEDGEEEDQKSPSSDVELNTSGLSPHRDQGAGEKHPDQIEDPEKSNSPTSSNSPERPLESPQSGQSGQLGEEDADAVEATADPTKVKSDDEASVEEEKAEASPCPTAEPESCSGSTRCDSPDGNVSQKVQGASEEKVSEEDRPHDPKDVTNEKSAAVSKEDCLSEDDTEAIPIDCDSPSSERSTNLASDPPKETESTAHDRQERESSVKEEKVEERKNGRQRKSRFHSAATTWSPKRESKQDLSRRSRSRSRERNKERQASGSPPSSRSRERDTERDAPRTDRSRDRSRERKNRKRSKSRSRSRNRSYRRGASPERPDSGGQSPRKKNRWTGDGWRAGPGCDSSRRNFPERPARDTGRSENGGFADVSPSRENPDWVMEKARSDTEARVTSGPRWEDKSWGGDRGRGTGRGRGAYGTSNQQGEQAENRWQPRNTFSGTSNNSGSDAYSRFNENRGGSRKEAEMGESMMDRSGWSSASSWAVRRTLPADVQNYYSRRDRGGGAGSGSWSRQEETSTPNAQGEAPPTLNVMPPQLNVLHYPMGPRGPPVSLQPPPFGMPPQVPMHLHSSVPLLQVPVTAAQGLPPPPPPPPPMQQGSMTAIQADSHGKAPFMPTMTKVGGATTAQAHSMAMPSSTTQHSRAAPPDSSKKEKKQQIHERAVNEVKAAMKPYYQNKDITKDEYKEIVRKAVEKVCHSKSGEVNSGKVANLVKAYVDKYKHARKK</sequence>
<dbReference type="GeneTree" id="ENSGT00950000183205"/>
<dbReference type="Ensembl" id="ENSHHUT00000038334.1">
    <property type="protein sequence ID" value="ENSHHUP00000036861.1"/>
    <property type="gene ID" value="ENSHHUG00000023109.1"/>
</dbReference>
<keyword evidence="9" id="KW-1185">Reference proteome</keyword>
<reference evidence="9" key="1">
    <citation type="submission" date="2018-06" db="EMBL/GenBank/DDBJ databases">
        <title>Genome assembly of Danube salmon.</title>
        <authorList>
            <person name="Macqueen D.J."/>
            <person name="Gundappa M.K."/>
        </authorList>
    </citation>
    <scope>NUCLEOTIDE SEQUENCE [LARGE SCALE GENOMIC DNA]</scope>
</reference>
<feature type="compositionally biased region" description="Low complexity" evidence="5">
    <location>
        <begin position="238"/>
        <end position="266"/>
    </location>
</feature>
<feature type="compositionally biased region" description="Pro residues" evidence="5">
    <location>
        <begin position="958"/>
        <end position="968"/>
    </location>
</feature>
<feature type="compositionally biased region" description="Acidic residues" evidence="5">
    <location>
        <begin position="363"/>
        <end position="372"/>
    </location>
</feature>
<feature type="compositionally biased region" description="Polar residues" evidence="5">
    <location>
        <begin position="489"/>
        <end position="507"/>
    </location>
</feature>
<feature type="compositionally biased region" description="Polar residues" evidence="5">
    <location>
        <begin position="210"/>
        <end position="222"/>
    </location>
</feature>
<dbReference type="Gene3D" id="3.30.40.10">
    <property type="entry name" value="Zinc/RING finger domain, C3HC4 (zinc finger)"/>
    <property type="match status" value="1"/>
</dbReference>
<feature type="compositionally biased region" description="Basic and acidic residues" evidence="5">
    <location>
        <begin position="1021"/>
        <end position="1032"/>
    </location>
</feature>
<evidence type="ECO:0000259" key="7">
    <source>
        <dbReference type="PROSITE" id="PS50089"/>
    </source>
</evidence>
<evidence type="ECO:0000256" key="1">
    <source>
        <dbReference type="ARBA" id="ARBA00022723"/>
    </source>
</evidence>
<feature type="region of interest" description="Disordered" evidence="5">
    <location>
        <begin position="198"/>
        <end position="938"/>
    </location>
</feature>
<feature type="compositionally biased region" description="Basic and acidic residues" evidence="5">
    <location>
        <begin position="749"/>
        <end position="764"/>
    </location>
</feature>
<name>A0A4W5MDJ7_9TELE</name>
<feature type="compositionally biased region" description="Pro residues" evidence="5">
    <location>
        <begin position="919"/>
        <end position="937"/>
    </location>
</feature>
<feature type="transmembrane region" description="Helical" evidence="6">
    <location>
        <begin position="131"/>
        <end position="157"/>
    </location>
</feature>
<dbReference type="Proteomes" id="UP000314982">
    <property type="component" value="Unassembled WGS sequence"/>
</dbReference>
<feature type="compositionally biased region" description="Polar residues" evidence="5">
    <location>
        <begin position="554"/>
        <end position="564"/>
    </location>
</feature>
<dbReference type="AlphaFoldDB" id="A0A4W5MDJ7"/>
<evidence type="ECO:0000256" key="3">
    <source>
        <dbReference type="ARBA" id="ARBA00022833"/>
    </source>
</evidence>
<feature type="compositionally biased region" description="Basic and acidic residues" evidence="5">
    <location>
        <begin position="645"/>
        <end position="666"/>
    </location>
</feature>
<keyword evidence="6" id="KW-0812">Transmembrane</keyword>
<dbReference type="STRING" id="62062.ENSHHUP00000036861"/>
<dbReference type="SUPFAM" id="SSF57850">
    <property type="entry name" value="RING/U-box"/>
    <property type="match status" value="1"/>
</dbReference>
<evidence type="ECO:0000313" key="8">
    <source>
        <dbReference type="Ensembl" id="ENSHHUP00000036861.1"/>
    </source>
</evidence>
<feature type="compositionally biased region" description="Polar residues" evidence="5">
    <location>
        <begin position="999"/>
        <end position="1014"/>
    </location>
</feature>
<keyword evidence="3" id="KW-0862">Zinc</keyword>
<dbReference type="InterPro" id="IPR013083">
    <property type="entry name" value="Znf_RING/FYVE/PHD"/>
</dbReference>
<feature type="compositionally biased region" description="Polar residues" evidence="5">
    <location>
        <begin position="388"/>
        <end position="400"/>
    </location>
</feature>
<dbReference type="PROSITE" id="PS00518">
    <property type="entry name" value="ZF_RING_1"/>
    <property type="match status" value="1"/>
</dbReference>
<feature type="compositionally biased region" description="Polar residues" evidence="5">
    <location>
        <begin position="422"/>
        <end position="445"/>
    </location>
</feature>
<organism evidence="8 9">
    <name type="scientific">Hucho hucho</name>
    <name type="common">huchen</name>
    <dbReference type="NCBI Taxonomy" id="62062"/>
    <lineage>
        <taxon>Eukaryota</taxon>
        <taxon>Metazoa</taxon>
        <taxon>Chordata</taxon>
        <taxon>Craniata</taxon>
        <taxon>Vertebrata</taxon>
        <taxon>Euteleostomi</taxon>
        <taxon>Actinopterygii</taxon>
        <taxon>Neopterygii</taxon>
        <taxon>Teleostei</taxon>
        <taxon>Protacanthopterygii</taxon>
        <taxon>Salmoniformes</taxon>
        <taxon>Salmonidae</taxon>
        <taxon>Salmoninae</taxon>
        <taxon>Hucho</taxon>
    </lineage>
</organism>
<feature type="compositionally biased region" description="Basic and acidic residues" evidence="5">
    <location>
        <begin position="828"/>
        <end position="839"/>
    </location>
</feature>
<feature type="compositionally biased region" description="Basic and acidic residues" evidence="5">
    <location>
        <begin position="510"/>
        <end position="528"/>
    </location>
</feature>
<feature type="region of interest" description="Disordered" evidence="5">
    <location>
        <begin position="953"/>
        <end position="975"/>
    </location>
</feature>
<keyword evidence="1" id="KW-0479">Metal-binding</keyword>
<feature type="compositionally biased region" description="Basic residues" evidence="5">
    <location>
        <begin position="667"/>
        <end position="686"/>
    </location>
</feature>
<keyword evidence="2 4" id="KW-0863">Zinc-finger</keyword>
<feature type="compositionally biased region" description="Basic residues" evidence="5">
    <location>
        <begin position="267"/>
        <end position="292"/>
    </location>
</feature>
<keyword evidence="6" id="KW-1133">Transmembrane helix</keyword>
<feature type="compositionally biased region" description="Basic and acidic residues" evidence="5">
    <location>
        <begin position="612"/>
        <end position="636"/>
    </location>
</feature>
<dbReference type="PANTHER" id="PTHR47048:SF1">
    <property type="entry name" value="PROTEIN SCAF11"/>
    <property type="match status" value="1"/>
</dbReference>
<dbReference type="PANTHER" id="PTHR47048">
    <property type="entry name" value="PROTEIN SCAF11"/>
    <property type="match status" value="1"/>
</dbReference>
<dbReference type="InterPro" id="IPR057031">
    <property type="entry name" value="SFR19-like_C"/>
</dbReference>
<feature type="region of interest" description="Disordered" evidence="5">
    <location>
        <begin position="999"/>
        <end position="1032"/>
    </location>
</feature>
<feature type="compositionally biased region" description="Acidic residues" evidence="5">
    <location>
        <begin position="302"/>
        <end position="314"/>
    </location>
</feature>
<dbReference type="Pfam" id="PF23030">
    <property type="entry name" value="SCAF11-like_C"/>
    <property type="match status" value="1"/>
</dbReference>
<feature type="compositionally biased region" description="Basic and acidic residues" evidence="5">
    <location>
        <begin position="315"/>
        <end position="327"/>
    </location>
</feature>
<reference evidence="8" key="3">
    <citation type="submission" date="2025-09" db="UniProtKB">
        <authorList>
            <consortium name="Ensembl"/>
        </authorList>
    </citation>
    <scope>IDENTIFICATION</scope>
</reference>
<reference evidence="8" key="2">
    <citation type="submission" date="2025-08" db="UniProtKB">
        <authorList>
            <consortium name="Ensembl"/>
        </authorList>
    </citation>
    <scope>IDENTIFICATION</scope>
</reference>
<feature type="compositionally biased region" description="Basic and acidic residues" evidence="5">
    <location>
        <begin position="720"/>
        <end position="735"/>
    </location>
</feature>
<dbReference type="GO" id="GO:0008270">
    <property type="term" value="F:zinc ion binding"/>
    <property type="evidence" value="ECO:0007669"/>
    <property type="project" value="UniProtKB-KW"/>
</dbReference>
<evidence type="ECO:0000313" key="9">
    <source>
        <dbReference type="Proteomes" id="UP000314982"/>
    </source>
</evidence>
<evidence type="ECO:0000256" key="6">
    <source>
        <dbReference type="SAM" id="Phobius"/>
    </source>
</evidence>
<proteinExistence type="predicted"/>
<feature type="domain" description="RING-type" evidence="7">
    <location>
        <begin position="19"/>
        <end position="62"/>
    </location>
</feature>